<proteinExistence type="predicted"/>
<keyword evidence="4" id="KW-1185">Reference proteome</keyword>
<dbReference type="SUPFAM" id="SSF52172">
    <property type="entry name" value="CheY-like"/>
    <property type="match status" value="1"/>
</dbReference>
<evidence type="ECO:0000256" key="1">
    <source>
        <dbReference type="PROSITE-ProRule" id="PRU00169"/>
    </source>
</evidence>
<dbReference type="InterPro" id="IPR052893">
    <property type="entry name" value="TCS_response_regulator"/>
</dbReference>
<dbReference type="Gene3D" id="3.40.50.2300">
    <property type="match status" value="1"/>
</dbReference>
<dbReference type="PROSITE" id="PS50110">
    <property type="entry name" value="RESPONSE_REGULATORY"/>
    <property type="match status" value="1"/>
</dbReference>
<feature type="domain" description="Response regulatory" evidence="2">
    <location>
        <begin position="11"/>
        <end position="136"/>
    </location>
</feature>
<dbReference type="AlphaFoldDB" id="A0A1I6FQX2"/>
<dbReference type="PANTHER" id="PTHR44520:SF2">
    <property type="entry name" value="RESPONSE REGULATOR RCP1"/>
    <property type="match status" value="1"/>
</dbReference>
<dbReference type="InterPro" id="IPR011006">
    <property type="entry name" value="CheY-like_superfamily"/>
</dbReference>
<dbReference type="RefSeq" id="WP_089875747.1">
    <property type="nucleotide sequence ID" value="NZ_FOYS01000001.1"/>
</dbReference>
<gene>
    <name evidence="3" type="ORF">SAMN04488124_0106</name>
</gene>
<dbReference type="SMART" id="SM00448">
    <property type="entry name" value="REC"/>
    <property type="match status" value="1"/>
</dbReference>
<sequence length="153" mass="17105">MTGGRRGDAADILLVEDNPGDVRLTREAFERGNISNELHVVTDGAEALDFCYRRGAYEDAPRPHLVLLDLNLPKVDGTEVLERLKGDPDLKSIPVVVLTSSEAETDVVESYELHTNAYLTKPIDPDEFVDLVRTFEDFWLTLVKLPPREGGDR</sequence>
<dbReference type="Pfam" id="PF00072">
    <property type="entry name" value="Response_reg"/>
    <property type="match status" value="1"/>
</dbReference>
<dbReference type="PANTHER" id="PTHR44520">
    <property type="entry name" value="RESPONSE REGULATOR RCP1-RELATED"/>
    <property type="match status" value="1"/>
</dbReference>
<dbReference type="GO" id="GO:0000160">
    <property type="term" value="P:phosphorelay signal transduction system"/>
    <property type="evidence" value="ECO:0007669"/>
    <property type="project" value="InterPro"/>
</dbReference>
<feature type="modified residue" description="4-aspartylphosphate" evidence="1">
    <location>
        <position position="69"/>
    </location>
</feature>
<evidence type="ECO:0000313" key="3">
    <source>
        <dbReference type="EMBL" id="SFR32350.1"/>
    </source>
</evidence>
<dbReference type="CDD" id="cd17557">
    <property type="entry name" value="REC_Rcp-like"/>
    <property type="match status" value="1"/>
</dbReference>
<dbReference type="OrthoDB" id="9652at2157"/>
<dbReference type="Proteomes" id="UP000243250">
    <property type="component" value="Unassembled WGS sequence"/>
</dbReference>
<organism evidence="3 4">
    <name type="scientific">Halogeometricum limi</name>
    <dbReference type="NCBI Taxonomy" id="555875"/>
    <lineage>
        <taxon>Archaea</taxon>
        <taxon>Methanobacteriati</taxon>
        <taxon>Methanobacteriota</taxon>
        <taxon>Stenosarchaea group</taxon>
        <taxon>Halobacteria</taxon>
        <taxon>Halobacteriales</taxon>
        <taxon>Haloferacaceae</taxon>
        <taxon>Halogeometricum</taxon>
    </lineage>
</organism>
<dbReference type="InterPro" id="IPR001789">
    <property type="entry name" value="Sig_transdc_resp-reg_receiver"/>
</dbReference>
<accession>A0A1I6FQX2</accession>
<dbReference type="EMBL" id="FOYS01000001">
    <property type="protein sequence ID" value="SFR32350.1"/>
    <property type="molecule type" value="Genomic_DNA"/>
</dbReference>
<name>A0A1I6FQX2_9EURY</name>
<protein>
    <submittedName>
        <fullName evidence="3">Response regulator receiver domain-containing protein</fullName>
    </submittedName>
</protein>
<dbReference type="STRING" id="555875.SAMN04488124_0106"/>
<keyword evidence="1" id="KW-0597">Phosphoprotein</keyword>
<reference evidence="4" key="1">
    <citation type="submission" date="2016-10" db="EMBL/GenBank/DDBJ databases">
        <authorList>
            <person name="Varghese N."/>
            <person name="Submissions S."/>
        </authorList>
    </citation>
    <scope>NUCLEOTIDE SEQUENCE [LARGE SCALE GENOMIC DNA]</scope>
    <source>
        <strain evidence="4">CGMCC 1.8711</strain>
    </source>
</reference>
<evidence type="ECO:0000313" key="4">
    <source>
        <dbReference type="Proteomes" id="UP000243250"/>
    </source>
</evidence>
<evidence type="ECO:0000259" key="2">
    <source>
        <dbReference type="PROSITE" id="PS50110"/>
    </source>
</evidence>